<dbReference type="GO" id="GO:0004658">
    <property type="term" value="F:propionyl-CoA carboxylase activity"/>
    <property type="evidence" value="ECO:0007669"/>
    <property type="project" value="InterPro"/>
</dbReference>
<organism evidence="3 4">
    <name type="scientific">Corynebacterium pygosceleis</name>
    <dbReference type="NCBI Taxonomy" id="2800406"/>
    <lineage>
        <taxon>Bacteria</taxon>
        <taxon>Bacillati</taxon>
        <taxon>Actinomycetota</taxon>
        <taxon>Actinomycetes</taxon>
        <taxon>Mycobacteriales</taxon>
        <taxon>Corynebacteriaceae</taxon>
        <taxon>Corynebacterium</taxon>
    </lineage>
</organism>
<accession>A0A9Q4C7R1</accession>
<dbReference type="EMBL" id="JAPMKU010000002">
    <property type="protein sequence ID" value="MCX7467994.1"/>
    <property type="molecule type" value="Genomic_DNA"/>
</dbReference>
<reference evidence="3" key="1">
    <citation type="submission" date="2022-11" db="EMBL/GenBank/DDBJ databases">
        <title>Corynebacterium sp. isolated from Penguins.</title>
        <authorList>
            <person name="Sedlar K."/>
            <person name="Svec P."/>
        </authorList>
    </citation>
    <scope>NUCLEOTIDE SEQUENCE</scope>
    <source>
        <strain evidence="2">P7003</strain>
        <strain evidence="3">P7374</strain>
    </source>
</reference>
<dbReference type="EMBL" id="JAPMKV010000003">
    <property type="protein sequence ID" value="MCX7444783.1"/>
    <property type="molecule type" value="Genomic_DNA"/>
</dbReference>
<name>A0A9Q4C7R1_9CORY</name>
<feature type="compositionally biased region" description="Low complexity" evidence="1">
    <location>
        <begin position="7"/>
        <end position="22"/>
    </location>
</feature>
<evidence type="ECO:0000313" key="3">
    <source>
        <dbReference type="EMBL" id="MCX7467994.1"/>
    </source>
</evidence>
<evidence type="ECO:0000313" key="2">
    <source>
        <dbReference type="EMBL" id="MCX7444783.1"/>
    </source>
</evidence>
<proteinExistence type="predicted"/>
<dbReference type="Proteomes" id="UP001081709">
    <property type="component" value="Unassembled WGS sequence"/>
</dbReference>
<keyword evidence="5" id="KW-1185">Reference proteome</keyword>
<evidence type="ECO:0000256" key="1">
    <source>
        <dbReference type="SAM" id="MobiDB-lite"/>
    </source>
</evidence>
<dbReference type="Pfam" id="PF13822">
    <property type="entry name" value="ACC_epsilon"/>
    <property type="match status" value="1"/>
</dbReference>
<gene>
    <name evidence="2" type="ORF">OS125_05940</name>
    <name evidence="3" type="ORF">OS129_03750</name>
</gene>
<feature type="region of interest" description="Disordered" evidence="1">
    <location>
        <begin position="1"/>
        <end position="22"/>
    </location>
</feature>
<dbReference type="Proteomes" id="UP001071478">
    <property type="component" value="Unassembled WGS sequence"/>
</dbReference>
<evidence type="ECO:0000313" key="4">
    <source>
        <dbReference type="Proteomes" id="UP001071478"/>
    </source>
</evidence>
<dbReference type="AlphaFoldDB" id="A0A9Q4C7R1"/>
<protein>
    <submittedName>
        <fullName evidence="3">Acyl-CoA carboxylase subunit epsilon</fullName>
    </submittedName>
</protein>
<comment type="caution">
    <text evidence="3">The sequence shown here is derived from an EMBL/GenBank/DDBJ whole genome shotgun (WGS) entry which is preliminary data.</text>
</comment>
<dbReference type="GO" id="GO:0003989">
    <property type="term" value="F:acetyl-CoA carboxylase activity"/>
    <property type="evidence" value="ECO:0007669"/>
    <property type="project" value="InterPro"/>
</dbReference>
<sequence length="91" mass="9584">MSDTTTAPADAGAVDSAAPEAPAKPVLQIISGNPDDAETAALTVIFAGLAAQAAAEAEKTERSRNMWGNLEERLRRPVTHNPTAFQNVSFY</sequence>
<dbReference type="InterPro" id="IPR032716">
    <property type="entry name" value="ACC_epsilon"/>
</dbReference>
<evidence type="ECO:0000313" key="5">
    <source>
        <dbReference type="Proteomes" id="UP001081709"/>
    </source>
</evidence>
<dbReference type="RefSeq" id="WP_200254174.1">
    <property type="nucleotide sequence ID" value="NZ_JAENIQ020000001.1"/>
</dbReference>